<dbReference type="Pfam" id="PF04135">
    <property type="entry name" value="Nop10p"/>
    <property type="match status" value="1"/>
</dbReference>
<dbReference type="PANTHER" id="PTHR13305">
    <property type="entry name" value="RIBOSOME BIOGENESIS PROTEIN NOP10"/>
    <property type="match status" value="1"/>
</dbReference>
<evidence type="ECO:0000256" key="3">
    <source>
        <dbReference type="ARBA" id="ARBA00022552"/>
    </source>
</evidence>
<dbReference type="InterPro" id="IPR036756">
    <property type="entry name" value="H/ACA_rnp_Nop10_sf"/>
</dbReference>
<gene>
    <name evidence="7" type="primary">Contig16949.g18051</name>
    <name evidence="7" type="ORF">STYLEM_8904</name>
</gene>
<dbReference type="InterPro" id="IPR007264">
    <property type="entry name" value="H/ACA_rnp_Nop10"/>
</dbReference>
<dbReference type="SUPFAM" id="SSF144210">
    <property type="entry name" value="Nop10-like SnoRNP"/>
    <property type="match status" value="1"/>
</dbReference>
<dbReference type="GO" id="GO:1904874">
    <property type="term" value="P:positive regulation of telomerase RNA localization to Cajal body"/>
    <property type="evidence" value="ECO:0007669"/>
    <property type="project" value="TreeGrafter"/>
</dbReference>
<comment type="similarity">
    <text evidence="1">Belongs to the NOP10 family.</text>
</comment>
<dbReference type="PANTHER" id="PTHR13305:SF0">
    <property type="entry name" value="H_ACA RIBONUCLEOPROTEIN COMPLEX SUBUNIT 3"/>
    <property type="match status" value="1"/>
</dbReference>
<protein>
    <recommendedName>
        <fullName evidence="5">Nucleolar protein 10</fullName>
    </recommendedName>
</protein>
<evidence type="ECO:0000313" key="8">
    <source>
        <dbReference type="Proteomes" id="UP000039865"/>
    </source>
</evidence>
<feature type="chain" id="PRO_5001729458" description="Nucleolar protein 10" evidence="6">
    <location>
        <begin position="17"/>
        <end position="285"/>
    </location>
</feature>
<evidence type="ECO:0000256" key="4">
    <source>
        <dbReference type="ARBA" id="ARBA00023274"/>
    </source>
</evidence>
<dbReference type="InParanoid" id="A0A078AEL4"/>
<dbReference type="GO" id="GO:0031429">
    <property type="term" value="C:box H/ACA snoRNP complex"/>
    <property type="evidence" value="ECO:0007669"/>
    <property type="project" value="TreeGrafter"/>
</dbReference>
<dbReference type="AlphaFoldDB" id="A0A078AEL4"/>
<evidence type="ECO:0000256" key="2">
    <source>
        <dbReference type="ARBA" id="ARBA00022517"/>
    </source>
</evidence>
<dbReference type="EMBL" id="CCKQ01008455">
    <property type="protein sequence ID" value="CDW79912.1"/>
    <property type="molecule type" value="Genomic_DNA"/>
</dbReference>
<organism evidence="7 8">
    <name type="scientific">Stylonychia lemnae</name>
    <name type="common">Ciliate</name>
    <dbReference type="NCBI Taxonomy" id="5949"/>
    <lineage>
        <taxon>Eukaryota</taxon>
        <taxon>Sar</taxon>
        <taxon>Alveolata</taxon>
        <taxon>Ciliophora</taxon>
        <taxon>Intramacronucleata</taxon>
        <taxon>Spirotrichea</taxon>
        <taxon>Stichotrichia</taxon>
        <taxon>Sporadotrichida</taxon>
        <taxon>Oxytrichidae</taxon>
        <taxon>Stylonychinae</taxon>
        <taxon>Stylonychia</taxon>
    </lineage>
</organism>
<accession>A0A078AEL4</accession>
<dbReference type="GO" id="GO:0070034">
    <property type="term" value="F:telomerase RNA binding"/>
    <property type="evidence" value="ECO:0007669"/>
    <property type="project" value="TreeGrafter"/>
</dbReference>
<dbReference type="Gene3D" id="2.20.28.40">
    <property type="entry name" value="H/ACA ribonucleoprotein complex, subunit Nop10"/>
    <property type="match status" value="1"/>
</dbReference>
<evidence type="ECO:0000256" key="1">
    <source>
        <dbReference type="ARBA" id="ARBA00009462"/>
    </source>
</evidence>
<feature type="signal peptide" evidence="6">
    <location>
        <begin position="1"/>
        <end position="16"/>
    </location>
</feature>
<keyword evidence="8" id="KW-1185">Reference proteome</keyword>
<reference evidence="7 8" key="1">
    <citation type="submission" date="2014-06" db="EMBL/GenBank/DDBJ databases">
        <authorList>
            <person name="Swart Estienne"/>
        </authorList>
    </citation>
    <scope>NUCLEOTIDE SEQUENCE [LARGE SCALE GENOMIC DNA]</scope>
    <source>
        <strain evidence="7 8">130c</strain>
    </source>
</reference>
<dbReference type="GO" id="GO:0031120">
    <property type="term" value="P:snRNA pseudouridine synthesis"/>
    <property type="evidence" value="ECO:0007669"/>
    <property type="project" value="TreeGrafter"/>
</dbReference>
<keyword evidence="2" id="KW-0690">Ribosome biogenesis</keyword>
<dbReference type="OrthoDB" id="282185at2759"/>
<keyword evidence="3" id="KW-0698">rRNA processing</keyword>
<sequence length="285" mass="32490">MKNLIIFISLLALGYCDDVIDLSKYEKISENFTCGTSNTSSASYTIVNYFSQFLQKDQAIVCIVLADQKSPRKVVFNPRIDNFELLQVQGFFDVSANLTDGDFRLFAMSNGIKSRPILYKRNDKVAQILNLRISMDDGFVEKIEWINVCDSLACEENVCIDTEDNWRNETFKDSNCFLYGCTSSANSDCDTKIYLTWIGTDREGRVFTSDNYRVSNFMDYSLNTLLSSAQGIGSGIYKKFYDPSNNPTISAHPARFSPDDPFSEQRMKCKERFNLLITQKPPIQL</sequence>
<keyword evidence="4 7" id="KW-0687">Ribonucleoprotein</keyword>
<dbReference type="GO" id="GO:0030515">
    <property type="term" value="F:snoRNA binding"/>
    <property type="evidence" value="ECO:0007669"/>
    <property type="project" value="InterPro"/>
</dbReference>
<evidence type="ECO:0000313" key="7">
    <source>
        <dbReference type="EMBL" id="CDW79912.1"/>
    </source>
</evidence>
<proteinExistence type="inferred from homology"/>
<dbReference type="GO" id="GO:0031118">
    <property type="term" value="P:rRNA pseudouridine synthesis"/>
    <property type="evidence" value="ECO:0007669"/>
    <property type="project" value="TreeGrafter"/>
</dbReference>
<name>A0A078AEL4_STYLE</name>
<dbReference type="Proteomes" id="UP000039865">
    <property type="component" value="Unassembled WGS sequence"/>
</dbReference>
<evidence type="ECO:0000256" key="5">
    <source>
        <dbReference type="ARBA" id="ARBA00030185"/>
    </source>
</evidence>
<keyword evidence="6" id="KW-0732">Signal</keyword>
<evidence type="ECO:0000256" key="6">
    <source>
        <dbReference type="SAM" id="SignalP"/>
    </source>
</evidence>